<organism evidence="2 3">
    <name type="scientific">Nitrosomonas halophila</name>
    <dbReference type="NCBI Taxonomy" id="44576"/>
    <lineage>
        <taxon>Bacteria</taxon>
        <taxon>Pseudomonadati</taxon>
        <taxon>Pseudomonadota</taxon>
        <taxon>Betaproteobacteria</taxon>
        <taxon>Nitrosomonadales</taxon>
        <taxon>Nitrosomonadaceae</taxon>
        <taxon>Nitrosomonas</taxon>
    </lineage>
</organism>
<keyword evidence="1" id="KW-0472">Membrane</keyword>
<dbReference type="EMBL" id="FNOY01000037">
    <property type="protein sequence ID" value="SDY45928.1"/>
    <property type="molecule type" value="Genomic_DNA"/>
</dbReference>
<keyword evidence="1" id="KW-1133">Transmembrane helix</keyword>
<accession>A0A1H3K2V0</accession>
<name>A0A1H3K2V0_9PROT</name>
<keyword evidence="3" id="KW-1185">Reference proteome</keyword>
<dbReference type="Proteomes" id="UP000198640">
    <property type="component" value="Unassembled WGS sequence"/>
</dbReference>
<gene>
    <name evidence="2" type="ORF">SAMN05421881_10375</name>
</gene>
<proteinExistence type="predicted"/>
<protein>
    <submittedName>
        <fullName evidence="2">Uncharacterized protein</fullName>
    </submittedName>
</protein>
<evidence type="ECO:0000313" key="3">
    <source>
        <dbReference type="Proteomes" id="UP000198640"/>
    </source>
</evidence>
<evidence type="ECO:0000256" key="1">
    <source>
        <dbReference type="SAM" id="Phobius"/>
    </source>
</evidence>
<feature type="transmembrane region" description="Helical" evidence="1">
    <location>
        <begin position="25"/>
        <end position="52"/>
    </location>
</feature>
<sequence length="56" mass="6568">MTFLYLAVLCLICFAFKSTRSTGIAGMFLLFIINSRFMALLLLWSVIFYFFIRKNT</sequence>
<keyword evidence="1" id="KW-0812">Transmembrane</keyword>
<dbReference type="AlphaFoldDB" id="A0A1H3K2V0"/>
<dbReference type="STRING" id="44576.SAMN05421881_10375"/>
<reference evidence="2 3" key="1">
    <citation type="submission" date="2016-10" db="EMBL/GenBank/DDBJ databases">
        <authorList>
            <person name="de Groot N.N."/>
        </authorList>
    </citation>
    <scope>NUCLEOTIDE SEQUENCE [LARGE SCALE GENOMIC DNA]</scope>
    <source>
        <strain evidence="2 3">Nm1</strain>
    </source>
</reference>
<evidence type="ECO:0000313" key="2">
    <source>
        <dbReference type="EMBL" id="SDY45928.1"/>
    </source>
</evidence>